<evidence type="ECO:0000313" key="1">
    <source>
        <dbReference type="EMBL" id="CAK9313851.1"/>
    </source>
</evidence>
<dbReference type="Proteomes" id="UP001642487">
    <property type="component" value="Chromosome 11"/>
</dbReference>
<gene>
    <name evidence="1" type="ORF">CITCOLO1_LOCUS5588</name>
</gene>
<proteinExistence type="predicted"/>
<accession>A0ABP0Y3Y5</accession>
<evidence type="ECO:0000313" key="2">
    <source>
        <dbReference type="Proteomes" id="UP001642487"/>
    </source>
</evidence>
<sequence length="184" mass="20672">MDQALPIAWRPKFKHENRGVVKATTHDPKLNVGQTEQGNEKLNTPVGDTIIDPDNQTTMLSQEPIKPHKTSTRAHQANSTSNKLSSFQASMTQFVAKVEAMMKLEGIDLQESFNRKALPYMDGKKPLRLGHQWAWEPNASNLKGIQKQMLMRRRVGGQRRGGGAINYTIGRLPVMISRKEPQST</sequence>
<keyword evidence="2" id="KW-1185">Reference proteome</keyword>
<name>A0ABP0Y3Y5_9ROSI</name>
<reference evidence="1 2" key="1">
    <citation type="submission" date="2024-03" db="EMBL/GenBank/DDBJ databases">
        <authorList>
            <person name="Gkanogiannis A."/>
            <person name="Becerra Lopez-Lavalle L."/>
        </authorList>
    </citation>
    <scope>NUCLEOTIDE SEQUENCE [LARGE SCALE GENOMIC DNA]</scope>
</reference>
<protein>
    <submittedName>
        <fullName evidence="1">Uncharacterized protein</fullName>
    </submittedName>
</protein>
<organism evidence="1 2">
    <name type="scientific">Citrullus colocynthis</name>
    <name type="common">colocynth</name>
    <dbReference type="NCBI Taxonomy" id="252529"/>
    <lineage>
        <taxon>Eukaryota</taxon>
        <taxon>Viridiplantae</taxon>
        <taxon>Streptophyta</taxon>
        <taxon>Embryophyta</taxon>
        <taxon>Tracheophyta</taxon>
        <taxon>Spermatophyta</taxon>
        <taxon>Magnoliopsida</taxon>
        <taxon>eudicotyledons</taxon>
        <taxon>Gunneridae</taxon>
        <taxon>Pentapetalae</taxon>
        <taxon>rosids</taxon>
        <taxon>fabids</taxon>
        <taxon>Cucurbitales</taxon>
        <taxon>Cucurbitaceae</taxon>
        <taxon>Benincaseae</taxon>
        <taxon>Citrullus</taxon>
    </lineage>
</organism>
<dbReference type="EMBL" id="OZ021745">
    <property type="protein sequence ID" value="CAK9313851.1"/>
    <property type="molecule type" value="Genomic_DNA"/>
</dbReference>